<comment type="caution">
    <text evidence="2">The sequence shown here is derived from an EMBL/GenBank/DDBJ whole genome shotgun (WGS) entry which is preliminary data.</text>
</comment>
<reference evidence="2 3" key="1">
    <citation type="submission" date="2019-02" db="EMBL/GenBank/DDBJ databases">
        <title>Sequencing the genomes of 1000 actinobacteria strains.</title>
        <authorList>
            <person name="Klenk H.-P."/>
        </authorList>
    </citation>
    <scope>NUCLEOTIDE SEQUENCE [LARGE SCALE GENOMIC DNA]</scope>
    <source>
        <strain evidence="2 3">DSM 45612</strain>
    </source>
</reference>
<keyword evidence="3" id="KW-1185">Reference proteome</keyword>
<feature type="region of interest" description="Disordered" evidence="1">
    <location>
        <begin position="1"/>
        <end position="35"/>
    </location>
</feature>
<evidence type="ECO:0000313" key="3">
    <source>
        <dbReference type="Proteomes" id="UP000294114"/>
    </source>
</evidence>
<accession>A0A4Q8BFJ0</accession>
<organism evidence="2 3">
    <name type="scientific">Micromonospora kangleipakensis</name>
    <dbReference type="NCBI Taxonomy" id="1077942"/>
    <lineage>
        <taxon>Bacteria</taxon>
        <taxon>Bacillati</taxon>
        <taxon>Actinomycetota</taxon>
        <taxon>Actinomycetes</taxon>
        <taxon>Micromonosporales</taxon>
        <taxon>Micromonosporaceae</taxon>
        <taxon>Micromonospora</taxon>
    </lineage>
</organism>
<dbReference type="AlphaFoldDB" id="A0A4Q8BFJ0"/>
<sequence length="52" mass="5670">MARRRFPAGEPASLMETHPRRVGVPPPTAGGDLMPDGLRREQIMAKSPTDLT</sequence>
<name>A0A4Q8BFJ0_9ACTN</name>
<evidence type="ECO:0000313" key="2">
    <source>
        <dbReference type="EMBL" id="RZU76155.1"/>
    </source>
</evidence>
<gene>
    <name evidence="2" type="ORF">EV384_4781</name>
</gene>
<protein>
    <submittedName>
        <fullName evidence="2">Uncharacterized protein</fullName>
    </submittedName>
</protein>
<dbReference type="Proteomes" id="UP000294114">
    <property type="component" value="Unassembled WGS sequence"/>
</dbReference>
<dbReference type="EMBL" id="SHLD01000001">
    <property type="protein sequence ID" value="RZU76155.1"/>
    <property type="molecule type" value="Genomic_DNA"/>
</dbReference>
<proteinExistence type="predicted"/>
<evidence type="ECO:0000256" key="1">
    <source>
        <dbReference type="SAM" id="MobiDB-lite"/>
    </source>
</evidence>